<dbReference type="Pfam" id="PF13456">
    <property type="entry name" value="RVT_3"/>
    <property type="match status" value="1"/>
</dbReference>
<organism evidence="2 3">
    <name type="scientific">Lithospermum erythrorhizon</name>
    <name type="common">Purple gromwell</name>
    <name type="synonym">Lithospermum officinale var. erythrorhizon</name>
    <dbReference type="NCBI Taxonomy" id="34254"/>
    <lineage>
        <taxon>Eukaryota</taxon>
        <taxon>Viridiplantae</taxon>
        <taxon>Streptophyta</taxon>
        <taxon>Embryophyta</taxon>
        <taxon>Tracheophyta</taxon>
        <taxon>Spermatophyta</taxon>
        <taxon>Magnoliopsida</taxon>
        <taxon>eudicotyledons</taxon>
        <taxon>Gunneridae</taxon>
        <taxon>Pentapetalae</taxon>
        <taxon>asterids</taxon>
        <taxon>lamiids</taxon>
        <taxon>Boraginales</taxon>
        <taxon>Boraginaceae</taxon>
        <taxon>Boraginoideae</taxon>
        <taxon>Lithospermeae</taxon>
        <taxon>Lithospermum</taxon>
    </lineage>
</organism>
<dbReference type="EMBL" id="BAABME010009082">
    <property type="protein sequence ID" value="GAA0174449.1"/>
    <property type="molecule type" value="Genomic_DNA"/>
</dbReference>
<sequence>MRDREKNQIPDLWVSLLEVQRGSLKGRATKVESDSKQLVNVVKGGSGVPINIEVVVVDIIHLTKYMEVKFRYVKRSINNVAHCVAH</sequence>
<dbReference type="GO" id="GO:0004523">
    <property type="term" value="F:RNA-DNA hybrid ribonuclease activity"/>
    <property type="evidence" value="ECO:0007669"/>
    <property type="project" value="InterPro"/>
</dbReference>
<name>A0AAV3RDG3_LITER</name>
<comment type="caution">
    <text evidence="2">The sequence shown here is derived from an EMBL/GenBank/DDBJ whole genome shotgun (WGS) entry which is preliminary data.</text>
</comment>
<reference evidence="2 3" key="1">
    <citation type="submission" date="2024-01" db="EMBL/GenBank/DDBJ databases">
        <title>The complete chloroplast genome sequence of Lithospermum erythrorhizon: insights into the phylogenetic relationship among Boraginaceae species and the maternal lineages of purple gromwells.</title>
        <authorList>
            <person name="Okada T."/>
            <person name="Watanabe K."/>
        </authorList>
    </citation>
    <scope>NUCLEOTIDE SEQUENCE [LARGE SCALE GENOMIC DNA]</scope>
</reference>
<evidence type="ECO:0000259" key="1">
    <source>
        <dbReference type="Pfam" id="PF13456"/>
    </source>
</evidence>
<evidence type="ECO:0000313" key="2">
    <source>
        <dbReference type="EMBL" id="GAA0174449.1"/>
    </source>
</evidence>
<protein>
    <recommendedName>
        <fullName evidence="1">RNase H type-1 domain-containing protein</fullName>
    </recommendedName>
</protein>
<keyword evidence="3" id="KW-1185">Reference proteome</keyword>
<gene>
    <name evidence="2" type="ORF">LIER_27838</name>
</gene>
<dbReference type="GO" id="GO:0003676">
    <property type="term" value="F:nucleic acid binding"/>
    <property type="evidence" value="ECO:0007669"/>
    <property type="project" value="InterPro"/>
</dbReference>
<evidence type="ECO:0000313" key="3">
    <source>
        <dbReference type="Proteomes" id="UP001454036"/>
    </source>
</evidence>
<proteinExistence type="predicted"/>
<dbReference type="InterPro" id="IPR002156">
    <property type="entry name" value="RNaseH_domain"/>
</dbReference>
<accession>A0AAV3RDG3</accession>
<feature type="domain" description="RNase H type-1" evidence="1">
    <location>
        <begin position="29"/>
        <end position="86"/>
    </location>
</feature>
<dbReference type="AlphaFoldDB" id="A0AAV3RDG3"/>
<dbReference type="Proteomes" id="UP001454036">
    <property type="component" value="Unassembled WGS sequence"/>
</dbReference>